<evidence type="ECO:0000313" key="2">
    <source>
        <dbReference type="EMBL" id="CAE7488365.1"/>
    </source>
</evidence>
<reference evidence="2" key="1">
    <citation type="submission" date="2021-02" db="EMBL/GenBank/DDBJ databases">
        <authorList>
            <person name="Dougan E. K."/>
            <person name="Rhodes N."/>
            <person name="Thang M."/>
            <person name="Chan C."/>
        </authorList>
    </citation>
    <scope>NUCLEOTIDE SEQUENCE</scope>
</reference>
<dbReference type="EMBL" id="CAJNJA010022204">
    <property type="protein sequence ID" value="CAE7488365.1"/>
    <property type="molecule type" value="Genomic_DNA"/>
</dbReference>
<organism evidence="2 3">
    <name type="scientific">Symbiodinium necroappetens</name>
    <dbReference type="NCBI Taxonomy" id="1628268"/>
    <lineage>
        <taxon>Eukaryota</taxon>
        <taxon>Sar</taxon>
        <taxon>Alveolata</taxon>
        <taxon>Dinophyceae</taxon>
        <taxon>Suessiales</taxon>
        <taxon>Symbiodiniaceae</taxon>
        <taxon>Symbiodinium</taxon>
    </lineage>
</organism>
<comment type="caution">
    <text evidence="2">The sequence shown here is derived from an EMBL/GenBank/DDBJ whole genome shotgun (WGS) entry which is preliminary data.</text>
</comment>
<name>A0A812SMK9_9DINO</name>
<accession>A0A812SMK9</accession>
<feature type="compositionally biased region" description="Basic and acidic residues" evidence="1">
    <location>
        <begin position="9"/>
        <end position="31"/>
    </location>
</feature>
<keyword evidence="3" id="KW-1185">Reference proteome</keyword>
<proteinExistence type="predicted"/>
<dbReference type="AlphaFoldDB" id="A0A812SMK9"/>
<dbReference type="Proteomes" id="UP000601435">
    <property type="component" value="Unassembled WGS sequence"/>
</dbReference>
<gene>
    <name evidence="2" type="primary">fbl</name>
    <name evidence="2" type="ORF">SNEC2469_LOCUS13887</name>
</gene>
<evidence type="ECO:0000313" key="3">
    <source>
        <dbReference type="Proteomes" id="UP000601435"/>
    </source>
</evidence>
<sequence length="90" mass="9790">MGYAAGSAAHERRAERKANKKDSKPGHRCRDGMQGQRLEETGVAGPVRWLYFAENTKPSKLSGRSKQKVAVNIKGAKVVRTANIKPTKAG</sequence>
<feature type="region of interest" description="Disordered" evidence="1">
    <location>
        <begin position="1"/>
        <end position="40"/>
    </location>
</feature>
<feature type="non-terminal residue" evidence="2">
    <location>
        <position position="90"/>
    </location>
</feature>
<protein>
    <submittedName>
        <fullName evidence="2">Fbl protein</fullName>
    </submittedName>
</protein>
<evidence type="ECO:0000256" key="1">
    <source>
        <dbReference type="SAM" id="MobiDB-lite"/>
    </source>
</evidence>